<sequence>PLSRRPACTEKTAADAPCGPLDALDRGGALVTFGRAPGGKSATETAFRLQAAKSPAPACRKIGGTRELTAARTVLREASPDLGTGEDRAVTVSVCLREPAEASLAQAREMLATAVFAGASPTGTHAPGR</sequence>
<reference evidence="1 2" key="1">
    <citation type="submission" date="2015-07" db="EMBL/GenBank/DDBJ databases">
        <authorList>
            <person name="Ju K.-S."/>
            <person name="Doroghazi J.R."/>
            <person name="Metcalf W.W."/>
        </authorList>
    </citation>
    <scope>NUCLEOTIDE SEQUENCE [LARGE SCALE GENOMIC DNA]</scope>
    <source>
        <strain evidence="1 2">NRRL B-3589</strain>
    </source>
</reference>
<name>A0ABR5JCA6_9ACTN</name>
<comment type="caution">
    <text evidence="1">The sequence shown here is derived from an EMBL/GenBank/DDBJ whole genome shotgun (WGS) entry which is preliminary data.</text>
</comment>
<protein>
    <submittedName>
        <fullName evidence="1">Uncharacterized protein</fullName>
    </submittedName>
</protein>
<keyword evidence="2" id="KW-1185">Reference proteome</keyword>
<organism evidence="1 2">
    <name type="scientific">Streptomyces varsoviensis</name>
    <dbReference type="NCBI Taxonomy" id="67373"/>
    <lineage>
        <taxon>Bacteria</taxon>
        <taxon>Bacillati</taxon>
        <taxon>Actinomycetota</taxon>
        <taxon>Actinomycetes</taxon>
        <taxon>Kitasatosporales</taxon>
        <taxon>Streptomycetaceae</taxon>
        <taxon>Streptomyces</taxon>
    </lineage>
</organism>
<accession>A0ABR5JCA6</accession>
<evidence type="ECO:0000313" key="1">
    <source>
        <dbReference type="EMBL" id="KOG91088.1"/>
    </source>
</evidence>
<gene>
    <name evidence="1" type="ORF">ADK38_05120</name>
</gene>
<evidence type="ECO:0000313" key="2">
    <source>
        <dbReference type="Proteomes" id="UP000037020"/>
    </source>
</evidence>
<proteinExistence type="predicted"/>
<feature type="non-terminal residue" evidence="1">
    <location>
        <position position="1"/>
    </location>
</feature>
<dbReference type="EMBL" id="LGUT01000417">
    <property type="protein sequence ID" value="KOG91088.1"/>
    <property type="molecule type" value="Genomic_DNA"/>
</dbReference>
<dbReference type="Proteomes" id="UP000037020">
    <property type="component" value="Unassembled WGS sequence"/>
</dbReference>